<organism evidence="2 3">
    <name type="scientific">Pontibacter silvestris</name>
    <dbReference type="NCBI Taxonomy" id="2305183"/>
    <lineage>
        <taxon>Bacteria</taxon>
        <taxon>Pseudomonadati</taxon>
        <taxon>Bacteroidota</taxon>
        <taxon>Cytophagia</taxon>
        <taxon>Cytophagales</taxon>
        <taxon>Hymenobacteraceae</taxon>
        <taxon>Pontibacter</taxon>
    </lineage>
</organism>
<feature type="compositionally biased region" description="Basic and acidic residues" evidence="1">
    <location>
        <begin position="146"/>
        <end position="159"/>
    </location>
</feature>
<gene>
    <name evidence="2" type="ORF">ACFSKU_05205</name>
</gene>
<evidence type="ECO:0000313" key="2">
    <source>
        <dbReference type="EMBL" id="MFD2066272.1"/>
    </source>
</evidence>
<accession>A0ABW4WU32</accession>
<feature type="compositionally biased region" description="Basic and acidic residues" evidence="1">
    <location>
        <begin position="117"/>
        <end position="134"/>
    </location>
</feature>
<dbReference type="Proteomes" id="UP001597369">
    <property type="component" value="Unassembled WGS sequence"/>
</dbReference>
<feature type="compositionally biased region" description="Basic and acidic residues" evidence="1">
    <location>
        <begin position="171"/>
        <end position="180"/>
    </location>
</feature>
<dbReference type="RefSeq" id="WP_229961092.1">
    <property type="nucleotide sequence ID" value="NZ_JAJJWI010000010.1"/>
</dbReference>
<protein>
    <recommendedName>
        <fullName evidence="4">Rho termination factor N-terminal domain-containing protein</fullName>
    </recommendedName>
</protein>
<feature type="compositionally biased region" description="Basic residues" evidence="1">
    <location>
        <begin position="160"/>
        <end position="170"/>
    </location>
</feature>
<keyword evidence="3" id="KW-1185">Reference proteome</keyword>
<evidence type="ECO:0000256" key="1">
    <source>
        <dbReference type="SAM" id="MobiDB-lite"/>
    </source>
</evidence>
<dbReference type="EMBL" id="JBHUHV010000018">
    <property type="protein sequence ID" value="MFD2066272.1"/>
    <property type="molecule type" value="Genomic_DNA"/>
</dbReference>
<reference evidence="3" key="1">
    <citation type="journal article" date="2019" name="Int. J. Syst. Evol. Microbiol.">
        <title>The Global Catalogue of Microorganisms (GCM) 10K type strain sequencing project: providing services to taxonomists for standard genome sequencing and annotation.</title>
        <authorList>
            <consortium name="The Broad Institute Genomics Platform"/>
            <consortium name="The Broad Institute Genome Sequencing Center for Infectious Disease"/>
            <person name="Wu L."/>
            <person name="Ma J."/>
        </authorList>
    </citation>
    <scope>NUCLEOTIDE SEQUENCE [LARGE SCALE GENOMIC DNA]</scope>
    <source>
        <strain evidence="3">JCM 16545</strain>
    </source>
</reference>
<comment type="caution">
    <text evidence="2">The sequence shown here is derived from an EMBL/GenBank/DDBJ whole genome shotgun (WGS) entry which is preliminary data.</text>
</comment>
<name>A0ABW4WU32_9BACT</name>
<feature type="region of interest" description="Disordered" evidence="1">
    <location>
        <begin position="117"/>
        <end position="180"/>
    </location>
</feature>
<feature type="compositionally biased region" description="Polar residues" evidence="1">
    <location>
        <begin position="135"/>
        <end position="145"/>
    </location>
</feature>
<proteinExistence type="predicted"/>
<evidence type="ECO:0000313" key="3">
    <source>
        <dbReference type="Proteomes" id="UP001597369"/>
    </source>
</evidence>
<evidence type="ECO:0008006" key="4">
    <source>
        <dbReference type="Google" id="ProtNLM"/>
    </source>
</evidence>
<sequence>MHGKLKKEGSYELFMTTQGHEILTLDKKEWYAVVKTSQGHILVKSDSDHKKSKTVDKGQYYLADFNDDPEFQDMPHLFLKDTKTKYKEFVLPQGLPTSGKDRKKVIVTDDKVKKDKVEYHVKGSGDKGSEKQYQDNKSSATSNKQDLSDLTKKDLYEKAKKQHVTGRSKMSKKELIQHLN</sequence>